<evidence type="ECO:0000313" key="9">
    <source>
        <dbReference type="Proteomes" id="UP000199060"/>
    </source>
</evidence>
<dbReference type="GO" id="GO:0003841">
    <property type="term" value="F:1-acylglycerol-3-phosphate O-acyltransferase activity"/>
    <property type="evidence" value="ECO:0007669"/>
    <property type="project" value="TreeGrafter"/>
</dbReference>
<evidence type="ECO:0000256" key="4">
    <source>
        <dbReference type="ARBA" id="ARBA00023098"/>
    </source>
</evidence>
<dbReference type="STRING" id="686796.SAMN04488104_102342"/>
<name>A0A1G6TPJ7_9BACT</name>
<dbReference type="AlphaFoldDB" id="A0A1G6TPJ7"/>
<protein>
    <submittedName>
        <fullName evidence="8">1-acyl-sn-glycerol-3-phosphate acyltransferase</fullName>
    </submittedName>
</protein>
<evidence type="ECO:0000259" key="7">
    <source>
        <dbReference type="SMART" id="SM00563"/>
    </source>
</evidence>
<dbReference type="RefSeq" id="WP_317042231.1">
    <property type="nucleotide sequence ID" value="NZ_FNAC01000023.1"/>
</dbReference>
<evidence type="ECO:0000256" key="5">
    <source>
        <dbReference type="ARBA" id="ARBA00023315"/>
    </source>
</evidence>
<dbReference type="GO" id="GO:0006654">
    <property type="term" value="P:phosphatidic acid biosynthetic process"/>
    <property type="evidence" value="ECO:0007669"/>
    <property type="project" value="TreeGrafter"/>
</dbReference>
<keyword evidence="4" id="KW-0443">Lipid metabolism</keyword>
<keyword evidence="6" id="KW-1133">Transmembrane helix</keyword>
<feature type="transmembrane region" description="Helical" evidence="6">
    <location>
        <begin position="40"/>
        <end position="63"/>
    </location>
</feature>
<dbReference type="SMART" id="SM00563">
    <property type="entry name" value="PlsC"/>
    <property type="match status" value="1"/>
</dbReference>
<keyword evidence="3 8" id="KW-0808">Transferase</keyword>
<comment type="pathway">
    <text evidence="1">Lipid metabolism.</text>
</comment>
<proteinExistence type="predicted"/>
<dbReference type="EMBL" id="FNAC01000023">
    <property type="protein sequence ID" value="SDD30784.1"/>
    <property type="molecule type" value="Genomic_DNA"/>
</dbReference>
<evidence type="ECO:0000256" key="3">
    <source>
        <dbReference type="ARBA" id="ARBA00022679"/>
    </source>
</evidence>
<keyword evidence="6" id="KW-0812">Transmembrane</keyword>
<evidence type="ECO:0000256" key="2">
    <source>
        <dbReference type="ARBA" id="ARBA00022516"/>
    </source>
</evidence>
<dbReference type="CDD" id="cd07989">
    <property type="entry name" value="LPLAT_AGPAT-like"/>
    <property type="match status" value="1"/>
</dbReference>
<feature type="transmembrane region" description="Helical" evidence="6">
    <location>
        <begin position="7"/>
        <end position="34"/>
    </location>
</feature>
<keyword evidence="2" id="KW-0444">Lipid biosynthesis</keyword>
<dbReference type="Proteomes" id="UP000199060">
    <property type="component" value="Unassembled WGS sequence"/>
</dbReference>
<keyword evidence="9" id="KW-1185">Reference proteome</keyword>
<evidence type="ECO:0000313" key="8">
    <source>
        <dbReference type="EMBL" id="SDD30784.1"/>
    </source>
</evidence>
<keyword evidence="5 8" id="KW-0012">Acyltransferase</keyword>
<accession>A0A1G6TPJ7</accession>
<organism evidence="8 9">
    <name type="scientific">Algoriphagus faecimaris</name>
    <dbReference type="NCBI Taxonomy" id="686796"/>
    <lineage>
        <taxon>Bacteria</taxon>
        <taxon>Pseudomonadati</taxon>
        <taxon>Bacteroidota</taxon>
        <taxon>Cytophagia</taxon>
        <taxon>Cytophagales</taxon>
        <taxon>Cyclobacteriaceae</taxon>
        <taxon>Algoriphagus</taxon>
    </lineage>
</organism>
<sequence>MIKLFQWIYTIYSALLFIALMLVFGVFIVLPILLSDKGDRISFIFIRFWAGIWSFLSGIHFQIEGREHIDLKRTYIYIFNHRSFIDAPVIPMAIPQVLRALGKKELSKIPFFGWVVGKLAIWVDRTSTESRKESIKKLVNILSQGKSVVVAPEGTRNDSSETLLPFHKGAFRLAVETKIPVLPMAVIGADRIMRRGSILLRPGKVRIYFSEAINPPSPSENAVNQFADKCRGRLEAMILTHE</sequence>
<dbReference type="SUPFAM" id="SSF69593">
    <property type="entry name" value="Glycerol-3-phosphate (1)-acyltransferase"/>
    <property type="match status" value="1"/>
</dbReference>
<evidence type="ECO:0000256" key="1">
    <source>
        <dbReference type="ARBA" id="ARBA00005189"/>
    </source>
</evidence>
<dbReference type="Pfam" id="PF01553">
    <property type="entry name" value="Acyltransferase"/>
    <property type="match status" value="1"/>
</dbReference>
<reference evidence="9" key="1">
    <citation type="submission" date="2016-10" db="EMBL/GenBank/DDBJ databases">
        <authorList>
            <person name="Varghese N."/>
            <person name="Submissions S."/>
        </authorList>
    </citation>
    <scope>NUCLEOTIDE SEQUENCE [LARGE SCALE GENOMIC DNA]</scope>
    <source>
        <strain evidence="9">DSM 23095</strain>
    </source>
</reference>
<dbReference type="PANTHER" id="PTHR10434">
    <property type="entry name" value="1-ACYL-SN-GLYCEROL-3-PHOSPHATE ACYLTRANSFERASE"/>
    <property type="match status" value="1"/>
</dbReference>
<feature type="domain" description="Phospholipid/glycerol acyltransferase" evidence="7">
    <location>
        <begin position="75"/>
        <end position="189"/>
    </location>
</feature>
<dbReference type="PANTHER" id="PTHR10434:SF64">
    <property type="entry name" value="1-ACYL-SN-GLYCEROL-3-PHOSPHATE ACYLTRANSFERASE-RELATED"/>
    <property type="match status" value="1"/>
</dbReference>
<keyword evidence="6" id="KW-0472">Membrane</keyword>
<dbReference type="InterPro" id="IPR002123">
    <property type="entry name" value="Plipid/glycerol_acylTrfase"/>
</dbReference>
<evidence type="ECO:0000256" key="6">
    <source>
        <dbReference type="SAM" id="Phobius"/>
    </source>
</evidence>
<gene>
    <name evidence="8" type="ORF">SAMN04488104_102342</name>
</gene>